<dbReference type="SMART" id="SM00387">
    <property type="entry name" value="HATPase_c"/>
    <property type="match status" value="1"/>
</dbReference>
<dbReference type="Pfam" id="PF08447">
    <property type="entry name" value="PAS_3"/>
    <property type="match status" value="3"/>
</dbReference>
<dbReference type="Pfam" id="PF13426">
    <property type="entry name" value="PAS_9"/>
    <property type="match status" value="1"/>
</dbReference>
<evidence type="ECO:0000256" key="4">
    <source>
        <dbReference type="ARBA" id="ARBA00022679"/>
    </source>
</evidence>
<keyword evidence="3" id="KW-0597">Phosphoprotein</keyword>
<dbReference type="InterPro" id="IPR000700">
    <property type="entry name" value="PAS-assoc_C"/>
</dbReference>
<dbReference type="InterPro" id="IPR003018">
    <property type="entry name" value="GAF"/>
</dbReference>
<dbReference type="Pfam" id="PF01590">
    <property type="entry name" value="GAF"/>
    <property type="match status" value="1"/>
</dbReference>
<feature type="domain" description="PAC" evidence="8">
    <location>
        <begin position="351"/>
        <end position="402"/>
    </location>
</feature>
<dbReference type="Pfam" id="PF02518">
    <property type="entry name" value="HATPase_c"/>
    <property type="match status" value="1"/>
</dbReference>
<dbReference type="InterPro" id="IPR013656">
    <property type="entry name" value="PAS_4"/>
</dbReference>
<reference evidence="9" key="1">
    <citation type="submission" date="2021-04" db="EMBL/GenBank/DDBJ databases">
        <authorList>
            <person name="Rodrigo-Torres L."/>
            <person name="Arahal R. D."/>
            <person name="Lucena T."/>
        </authorList>
    </citation>
    <scope>NUCLEOTIDE SEQUENCE</scope>
    <source>
        <strain evidence="9">CECT 9275</strain>
    </source>
</reference>
<dbReference type="EC" id="2.7.13.3" evidence="2"/>
<evidence type="ECO:0000313" key="10">
    <source>
        <dbReference type="Proteomes" id="UP000680038"/>
    </source>
</evidence>
<dbReference type="InterPro" id="IPR036890">
    <property type="entry name" value="HATPase_C_sf"/>
</dbReference>
<feature type="domain" description="PAS" evidence="7">
    <location>
        <begin position="595"/>
        <end position="640"/>
    </location>
</feature>
<name>A0A916JDV9_9BACT</name>
<dbReference type="InterPro" id="IPR004358">
    <property type="entry name" value="Sig_transdc_His_kin-like_C"/>
</dbReference>
<proteinExistence type="predicted"/>
<feature type="domain" description="Histidine kinase" evidence="6">
    <location>
        <begin position="1274"/>
        <end position="1488"/>
    </location>
</feature>
<feature type="domain" description="PAS" evidence="7">
    <location>
        <begin position="275"/>
        <end position="335"/>
    </location>
</feature>
<feature type="domain" description="PAS" evidence="7">
    <location>
        <begin position="1133"/>
        <end position="1203"/>
    </location>
</feature>
<comment type="caution">
    <text evidence="9">The sequence shown here is derived from an EMBL/GenBank/DDBJ whole genome shotgun (WGS) entry which is preliminary data.</text>
</comment>
<evidence type="ECO:0000256" key="3">
    <source>
        <dbReference type="ARBA" id="ARBA00022553"/>
    </source>
</evidence>
<dbReference type="PANTHER" id="PTHR43304">
    <property type="entry name" value="PHYTOCHROME-LIKE PROTEIN CPH1"/>
    <property type="match status" value="1"/>
</dbReference>
<dbReference type="SUPFAM" id="SSF55785">
    <property type="entry name" value="PYP-like sensor domain (PAS domain)"/>
    <property type="match status" value="7"/>
</dbReference>
<evidence type="ECO:0000259" key="7">
    <source>
        <dbReference type="PROSITE" id="PS50112"/>
    </source>
</evidence>
<dbReference type="InterPro" id="IPR035965">
    <property type="entry name" value="PAS-like_dom_sf"/>
</dbReference>
<evidence type="ECO:0000256" key="2">
    <source>
        <dbReference type="ARBA" id="ARBA00012438"/>
    </source>
</evidence>
<accession>A0A916JDV9</accession>
<keyword evidence="5" id="KW-0418">Kinase</keyword>
<dbReference type="InterPro" id="IPR013767">
    <property type="entry name" value="PAS_fold"/>
</dbReference>
<dbReference type="Pfam" id="PF13185">
    <property type="entry name" value="GAF_2"/>
    <property type="match status" value="1"/>
</dbReference>
<dbReference type="CDD" id="cd00082">
    <property type="entry name" value="HisKA"/>
    <property type="match status" value="1"/>
</dbReference>
<dbReference type="SUPFAM" id="SSF47384">
    <property type="entry name" value="Homodimeric domain of signal transducing histidine kinase"/>
    <property type="match status" value="1"/>
</dbReference>
<dbReference type="InterPro" id="IPR052162">
    <property type="entry name" value="Sensor_kinase/Photoreceptor"/>
</dbReference>
<dbReference type="Gene3D" id="3.30.450.20">
    <property type="entry name" value="PAS domain"/>
    <property type="match status" value="7"/>
</dbReference>
<feature type="domain" description="PAC" evidence="8">
    <location>
        <begin position="902"/>
        <end position="954"/>
    </location>
</feature>
<dbReference type="PRINTS" id="PR00344">
    <property type="entry name" value="BCTRLSENSOR"/>
</dbReference>
<dbReference type="InterPro" id="IPR013655">
    <property type="entry name" value="PAS_fold_3"/>
</dbReference>
<evidence type="ECO:0000259" key="8">
    <source>
        <dbReference type="PROSITE" id="PS50113"/>
    </source>
</evidence>
<dbReference type="InterPro" id="IPR029016">
    <property type="entry name" value="GAF-like_dom_sf"/>
</dbReference>
<organism evidence="9 10">
    <name type="scientific">Dyadobacter helix</name>
    <dbReference type="NCBI Taxonomy" id="2822344"/>
    <lineage>
        <taxon>Bacteria</taxon>
        <taxon>Pseudomonadati</taxon>
        <taxon>Bacteroidota</taxon>
        <taxon>Cytophagia</taxon>
        <taxon>Cytophagales</taxon>
        <taxon>Spirosomataceae</taxon>
        <taxon>Dyadobacter</taxon>
    </lineage>
</organism>
<feature type="domain" description="PAS" evidence="7">
    <location>
        <begin position="3"/>
        <end position="83"/>
    </location>
</feature>
<dbReference type="GO" id="GO:0006355">
    <property type="term" value="P:regulation of DNA-templated transcription"/>
    <property type="evidence" value="ECO:0007669"/>
    <property type="project" value="InterPro"/>
</dbReference>
<evidence type="ECO:0000256" key="5">
    <source>
        <dbReference type="ARBA" id="ARBA00022777"/>
    </source>
</evidence>
<dbReference type="PANTHER" id="PTHR43304:SF1">
    <property type="entry name" value="PAC DOMAIN-CONTAINING PROTEIN"/>
    <property type="match status" value="1"/>
</dbReference>
<dbReference type="PROSITE" id="PS50112">
    <property type="entry name" value="PAS"/>
    <property type="match status" value="5"/>
</dbReference>
<feature type="domain" description="PAC" evidence="8">
    <location>
        <begin position="772"/>
        <end position="824"/>
    </location>
</feature>
<keyword evidence="10" id="KW-1185">Reference proteome</keyword>
<dbReference type="FunFam" id="3.30.565.10:FF:000006">
    <property type="entry name" value="Sensor histidine kinase WalK"/>
    <property type="match status" value="1"/>
</dbReference>
<feature type="domain" description="PAC" evidence="8">
    <location>
        <begin position="643"/>
        <end position="695"/>
    </location>
</feature>
<dbReference type="InterPro" id="IPR000014">
    <property type="entry name" value="PAS"/>
</dbReference>
<dbReference type="RefSeq" id="WP_215238192.1">
    <property type="nucleotide sequence ID" value="NZ_CAJRAF010000001.1"/>
</dbReference>
<dbReference type="InterPro" id="IPR003661">
    <property type="entry name" value="HisK_dim/P_dom"/>
</dbReference>
<dbReference type="SMART" id="SM00065">
    <property type="entry name" value="GAF"/>
    <property type="match status" value="2"/>
</dbReference>
<dbReference type="EMBL" id="CAJRAF010000001">
    <property type="protein sequence ID" value="CAG4995122.1"/>
    <property type="molecule type" value="Genomic_DNA"/>
</dbReference>
<protein>
    <recommendedName>
        <fullName evidence="2">histidine kinase</fullName>
        <ecNumber evidence="2">2.7.13.3</ecNumber>
    </recommendedName>
</protein>
<dbReference type="SUPFAM" id="SSF55874">
    <property type="entry name" value="ATPase domain of HSP90 chaperone/DNA topoisomerase II/histidine kinase"/>
    <property type="match status" value="1"/>
</dbReference>
<dbReference type="NCBIfam" id="TIGR00229">
    <property type="entry name" value="sensory_box"/>
    <property type="match status" value="6"/>
</dbReference>
<dbReference type="SMART" id="SM00086">
    <property type="entry name" value="PAC"/>
    <property type="match status" value="5"/>
</dbReference>
<evidence type="ECO:0000313" key="9">
    <source>
        <dbReference type="EMBL" id="CAG4995122.1"/>
    </source>
</evidence>
<evidence type="ECO:0000259" key="6">
    <source>
        <dbReference type="PROSITE" id="PS50109"/>
    </source>
</evidence>
<dbReference type="GO" id="GO:0000155">
    <property type="term" value="F:phosphorelay sensor kinase activity"/>
    <property type="evidence" value="ECO:0007669"/>
    <property type="project" value="InterPro"/>
</dbReference>
<dbReference type="InterPro" id="IPR002227">
    <property type="entry name" value="Tyrosinase_Cu-bd"/>
</dbReference>
<dbReference type="InterPro" id="IPR001610">
    <property type="entry name" value="PAC"/>
</dbReference>
<dbReference type="Proteomes" id="UP000680038">
    <property type="component" value="Unassembled WGS sequence"/>
</dbReference>
<feature type="domain" description="PAS" evidence="7">
    <location>
        <begin position="696"/>
        <end position="733"/>
    </location>
</feature>
<dbReference type="SUPFAM" id="SSF55781">
    <property type="entry name" value="GAF domain-like"/>
    <property type="match status" value="2"/>
</dbReference>
<dbReference type="CDD" id="cd00130">
    <property type="entry name" value="PAS"/>
    <property type="match status" value="6"/>
</dbReference>
<dbReference type="Pfam" id="PF08448">
    <property type="entry name" value="PAS_4"/>
    <property type="match status" value="1"/>
</dbReference>
<dbReference type="PROSITE" id="PS50109">
    <property type="entry name" value="HIS_KIN"/>
    <property type="match status" value="1"/>
</dbReference>
<gene>
    <name evidence="9" type="primary">sasA_8</name>
    <name evidence="9" type="ORF">DYBT9275_01554</name>
</gene>
<comment type="catalytic activity">
    <reaction evidence="1">
        <text>ATP + protein L-histidine = ADP + protein N-phospho-L-histidine.</text>
        <dbReference type="EC" id="2.7.13.3"/>
    </reaction>
</comment>
<dbReference type="Pfam" id="PF00989">
    <property type="entry name" value="PAS"/>
    <property type="match status" value="1"/>
</dbReference>
<dbReference type="PROSITE" id="PS00498">
    <property type="entry name" value="TYROSINASE_2"/>
    <property type="match status" value="1"/>
</dbReference>
<dbReference type="InterPro" id="IPR005467">
    <property type="entry name" value="His_kinase_dom"/>
</dbReference>
<dbReference type="InterPro" id="IPR003594">
    <property type="entry name" value="HATPase_dom"/>
</dbReference>
<dbReference type="PROSITE" id="PS50113">
    <property type="entry name" value="PAC"/>
    <property type="match status" value="5"/>
</dbReference>
<feature type="domain" description="PAC" evidence="8">
    <location>
        <begin position="223"/>
        <end position="274"/>
    </location>
</feature>
<evidence type="ECO:0000256" key="1">
    <source>
        <dbReference type="ARBA" id="ARBA00000085"/>
    </source>
</evidence>
<dbReference type="SMART" id="SM00091">
    <property type="entry name" value="PAS"/>
    <property type="match status" value="6"/>
</dbReference>
<dbReference type="Pfam" id="PF00512">
    <property type="entry name" value="HisKA"/>
    <property type="match status" value="1"/>
</dbReference>
<dbReference type="Gene3D" id="3.30.565.10">
    <property type="entry name" value="Histidine kinase-like ATPase, C-terminal domain"/>
    <property type="match status" value="1"/>
</dbReference>
<dbReference type="SMART" id="SM00388">
    <property type="entry name" value="HisKA"/>
    <property type="match status" value="1"/>
</dbReference>
<keyword evidence="4 9" id="KW-0808">Transferase</keyword>
<sequence length="1492" mass="172097">MEGPLRLKEIFNAMPVPSMVMLADVPVFTIVEANEEYLRLTGVSRENLLGKSFFEVFPENVYLTYPYNRDLFQELLDSKRGNKTPVFEFRGPGSGNLVTKTRHLVCTNTPVFDKHQQVEYILRSVTDMTEMLSTRASEKSANDSLVKKEKLLSETQQIARVGSWEANLLSGTLTWSDVVREIYEVTPDYIPSVVTTSYFYKEGENRDAFFRAVQNTIEHGTMFDLELNITTAKGNDRWVRVTGTSERREGSCTRLYGSVQDIDDRKIIERKLIESRNQFESLVQTVDGIVWEADAQTFEFSFVSDHVRHILGYSPEQWLSDPYFWVKHIHADDLEHTLNYCRANTRDGKNHTFDYRMITAAGNIVWIKDVVSVISEKGIPTLLRGVMVDITETKRFTELESLEKIVLELNSLKGSTVEEVLDVYLKGIEAIFPHMICSIHQVSNGRLQNWSSASLPAAYVASVENLLIGRNTGSCGTAAFLKRRVIVSDIENDIRWKGYKELALEHNLRACWSHPIINSEDRVVATFGIYYQEIKKPNEEELKVIDRSAAILRVILESRQSAEALEETSFLMEQGQELAHFGTWQWDIPHNRVKWSDTLYFIYGLDRHHFKATFEGYQELLHPEDKERVRRTVLSVLETRRDIVFEERIIRPNGEIRHLKSWGRLKTDEKGAPLKMIGACLDITDSKKIQEELLASEARLRSLVDAQTNYVMRIDLGGRYTYYNKKYQEDFGWIFDIDDLIGQDSIITVHASDRRSLREAAESCIRNPNKVYQIEVNKIKKGGGVRATLWHFVCLADSEGRPLEIQCTGLDVSDRKKMENALRISNERYEYVNKATNDAIYDRDLVRDHIAWGDGFHRMFGYQISDERYPMDKWKSLLHPADVQATDLSLKATLDDPAQHSWKAEYRFKKADGEYAFAKENGYLIRDRKGRAIRMIGVLRDITERKRTQLKLYRKSRLLAAIAEVDSNLLQHKNWFKALEQSFAIVGKAVDVDRAYYFGNQADFGTGRKVFVQQLEWNSGHFAPRGNNPELQEVSHKTVQDKMSSLMEGRPYTAIMDNLTDSDFKTRLIEQDIRSVMILPIFVKNKFYGYIGFDDCRTAREWDDDEVSFLKTIAVNVAKAIEIEEADSALLTAFEEKNKTLESIQDGFYALTSDFTVTYWNKEAENLLGIKREDIVNRNFWEVFHENDSSQFFKQFTKTLTDHAPVRFEEYHAPLDRWFEVSAFPAEAGLTVYFKNITERKLSEEKLIEMHHELEKHLKVLAVSNAELEQFAYVASHDLQEPLRMVTSFLTLLEKKYGEILDEKGKKYIFFAVDGARRMRQIILDLLDFSRVGKAENSLEKINLNTLIAEILTLYQKQIQEKKAKIKYGTLPTVYSFHTPLMQVFQNLISNGLKYQPEGQIPQITISSVETSAFWEFSVKDNGIGIDPQYFDKIFIIFQRLHGKDEYSGTGMGLAITKKIVENLGGKIWVESTRGLGSTFHFTIAKHKETTL</sequence>
<dbReference type="Gene3D" id="1.10.287.130">
    <property type="match status" value="1"/>
</dbReference>
<dbReference type="Gene3D" id="3.30.450.40">
    <property type="match status" value="2"/>
</dbReference>
<dbReference type="InterPro" id="IPR036097">
    <property type="entry name" value="HisK_dim/P_sf"/>
</dbReference>
<dbReference type="Gene3D" id="2.10.70.100">
    <property type="match status" value="1"/>
</dbReference>
<dbReference type="GO" id="GO:0016491">
    <property type="term" value="F:oxidoreductase activity"/>
    <property type="evidence" value="ECO:0007669"/>
    <property type="project" value="InterPro"/>
</dbReference>